<reference evidence="1 2" key="1">
    <citation type="journal article" date="2022" name="Plant J.">
        <title>Chromosome-level genome of Camellia lanceoleosa provides a valuable resource for understanding genome evolution and self-incompatibility.</title>
        <authorList>
            <person name="Gong W."/>
            <person name="Xiao S."/>
            <person name="Wang L."/>
            <person name="Liao Z."/>
            <person name="Chang Y."/>
            <person name="Mo W."/>
            <person name="Hu G."/>
            <person name="Li W."/>
            <person name="Zhao G."/>
            <person name="Zhu H."/>
            <person name="Hu X."/>
            <person name="Ji K."/>
            <person name="Xiang X."/>
            <person name="Song Q."/>
            <person name="Yuan D."/>
            <person name="Jin S."/>
            <person name="Zhang L."/>
        </authorList>
    </citation>
    <scope>NUCLEOTIDE SEQUENCE [LARGE SCALE GENOMIC DNA]</scope>
    <source>
        <strain evidence="1">SQ_2022a</strain>
    </source>
</reference>
<accession>A0ACC0FWP9</accession>
<dbReference type="Proteomes" id="UP001060215">
    <property type="component" value="Chromosome 13"/>
</dbReference>
<sequence>MAPQSWKEEIFEAIDLDILSQVLNLGKLDMDYLGKILDFVLITLQKLSAPAKEDELKALKQKISNARIKIMQSLLKGPAGLEYVKNAFAKRHGPPSDASTALPLTMRWLSSVWDSKDQEWHEHTNALLELTRSNESSSQRLLPSTTLRTGGSSIVKTSGSQLTSVPSTSKNATDLNRGIESFRLSTLATKLGVRNIAFLGSGLLLLNYIVAILAAVFMPQVFKRSLMISAHTILALSLIFQARLLEKANYTKKIISHMKRRNGISLHQEIESIRMGSGQIELQVMDTGRILIQS</sequence>
<dbReference type="EMBL" id="CM045770">
    <property type="protein sequence ID" value="KAI7992500.1"/>
    <property type="molecule type" value="Genomic_DNA"/>
</dbReference>
<evidence type="ECO:0000313" key="1">
    <source>
        <dbReference type="EMBL" id="KAI7992500.1"/>
    </source>
</evidence>
<gene>
    <name evidence="1" type="ORF">LOK49_LG12G02961</name>
</gene>
<evidence type="ECO:0000313" key="2">
    <source>
        <dbReference type="Proteomes" id="UP001060215"/>
    </source>
</evidence>
<comment type="caution">
    <text evidence="1">The sequence shown here is derived from an EMBL/GenBank/DDBJ whole genome shotgun (WGS) entry which is preliminary data.</text>
</comment>
<proteinExistence type="predicted"/>
<protein>
    <submittedName>
        <fullName evidence="1">Uncharacterized protein</fullName>
    </submittedName>
</protein>
<name>A0ACC0FWP9_9ERIC</name>
<organism evidence="1 2">
    <name type="scientific">Camellia lanceoleosa</name>
    <dbReference type="NCBI Taxonomy" id="1840588"/>
    <lineage>
        <taxon>Eukaryota</taxon>
        <taxon>Viridiplantae</taxon>
        <taxon>Streptophyta</taxon>
        <taxon>Embryophyta</taxon>
        <taxon>Tracheophyta</taxon>
        <taxon>Spermatophyta</taxon>
        <taxon>Magnoliopsida</taxon>
        <taxon>eudicotyledons</taxon>
        <taxon>Gunneridae</taxon>
        <taxon>Pentapetalae</taxon>
        <taxon>asterids</taxon>
        <taxon>Ericales</taxon>
        <taxon>Theaceae</taxon>
        <taxon>Camellia</taxon>
    </lineage>
</organism>
<keyword evidence="2" id="KW-1185">Reference proteome</keyword>